<evidence type="ECO:0000313" key="1">
    <source>
        <dbReference type="EMBL" id="AMY07519.1"/>
    </source>
</evidence>
<dbReference type="SUPFAM" id="SSF53448">
    <property type="entry name" value="Nucleotide-diphospho-sugar transferases"/>
    <property type="match status" value="1"/>
</dbReference>
<dbReference type="Gene3D" id="3.90.550.10">
    <property type="entry name" value="Spore Coat Polysaccharide Biosynthesis Protein SpsA, Chain A"/>
    <property type="match status" value="1"/>
</dbReference>
<reference evidence="2" key="2">
    <citation type="submission" date="2016-04" db="EMBL/GenBank/DDBJ databases">
        <title>First Complete Genome Sequence of a Subdivision 6 Acidobacterium.</title>
        <authorList>
            <person name="Huang S."/>
            <person name="Vieira S."/>
            <person name="Bunk B."/>
            <person name="Riedel T."/>
            <person name="Sproeer C."/>
            <person name="Overmann J."/>
        </authorList>
    </citation>
    <scope>NUCLEOTIDE SEQUENCE [LARGE SCALE GENOMIC DNA]</scope>
    <source>
        <strain evidence="2">DSM 100886 HEG_-6_39</strain>
    </source>
</reference>
<reference evidence="1 2" key="1">
    <citation type="journal article" date="2016" name="Genome Announc.">
        <title>First Complete Genome Sequence of a Subdivision 6 Acidobacterium Strain.</title>
        <authorList>
            <person name="Huang S."/>
            <person name="Vieira S."/>
            <person name="Bunk B."/>
            <person name="Riedel T."/>
            <person name="Sproer C."/>
            <person name="Overmann J."/>
        </authorList>
    </citation>
    <scope>NUCLEOTIDE SEQUENCE [LARGE SCALE GENOMIC DNA]</scope>
    <source>
        <strain evidence="2">DSM 100886 HEG_-6_39</strain>
    </source>
</reference>
<protein>
    <submittedName>
        <fullName evidence="1">Glucosyl-3-phosphoglycerate synthase</fullName>
        <ecNumber evidence="1">2.4.1.266</ecNumber>
    </submittedName>
</protein>
<accession>A0A143PIB0</accession>
<dbReference type="EC" id="2.4.1.266" evidence="1"/>
<dbReference type="InterPro" id="IPR029044">
    <property type="entry name" value="Nucleotide-diphossugar_trans"/>
</dbReference>
<name>A0A143PIB0_LUTPR</name>
<evidence type="ECO:0000313" key="2">
    <source>
        <dbReference type="Proteomes" id="UP000076079"/>
    </source>
</evidence>
<organism evidence="1 2">
    <name type="scientific">Luteitalea pratensis</name>
    <dbReference type="NCBI Taxonomy" id="1855912"/>
    <lineage>
        <taxon>Bacteria</taxon>
        <taxon>Pseudomonadati</taxon>
        <taxon>Acidobacteriota</taxon>
        <taxon>Vicinamibacteria</taxon>
        <taxon>Vicinamibacterales</taxon>
        <taxon>Vicinamibacteraceae</taxon>
        <taxon>Luteitalea</taxon>
    </lineage>
</organism>
<dbReference type="Proteomes" id="UP000076079">
    <property type="component" value="Chromosome"/>
</dbReference>
<dbReference type="GO" id="GO:0016757">
    <property type="term" value="F:glycosyltransferase activity"/>
    <property type="evidence" value="ECO:0007669"/>
    <property type="project" value="UniProtKB-KW"/>
</dbReference>
<dbReference type="PATRIC" id="fig|1813736.3.peg.726"/>
<sequence>MSDFYQVGVFTTIHNLGTPEALERLEAELVVHARTRPTALLLPALYSEFEGPAMPRIIAELARVPYLTRIVVSLDHADRTQFDQARRAFDGIGTPVTVVWHDGPRLQQLYSEVQATGLPIGDQGKGRSCWMTYGAILGESDVEVVALHDSDIVTYDRSMLARLCYPVTNPNLGYMFAKGFYPRVGRNRMHGRVTRLLMTPLIRSLSKILGPQPLLSYMDSFRYVLAGEFAMDVDLVRTVRIPGDWGLEVGLLGEVYRNTSLRRICQVGVADRYDHKHQAVSLNDPTTGLMKMTVDICKSLFRQLAAEGVVMSSGTFRTLQAAYVRTAEDTLLRFHHDAMLNGLDFDRHAEETAVEAFARAIQIASKQFLDDPLGAPLIPNWNRVIAAMPRIFDDLRDAVRADNE</sequence>
<dbReference type="AlphaFoldDB" id="A0A143PIB0"/>
<keyword evidence="1" id="KW-0808">Transferase</keyword>
<dbReference type="OrthoDB" id="9477at2"/>
<dbReference type="RefSeq" id="WP_110169462.1">
    <property type="nucleotide sequence ID" value="NZ_CP015136.1"/>
</dbReference>
<dbReference type="STRING" id="1855912.LuPra_00692"/>
<keyword evidence="1" id="KW-0328">Glycosyltransferase</keyword>
<keyword evidence="2" id="KW-1185">Reference proteome</keyword>
<dbReference type="EMBL" id="CP015136">
    <property type="protein sequence ID" value="AMY07519.1"/>
    <property type="molecule type" value="Genomic_DNA"/>
</dbReference>
<proteinExistence type="predicted"/>
<gene>
    <name evidence="1" type="primary">gpgS</name>
    <name evidence="1" type="ORF">LuPra_00692</name>
</gene>
<dbReference type="KEGG" id="abac:LuPra_00692"/>